<dbReference type="InterPro" id="IPR036982">
    <property type="entry name" value="Deoxyhypusine_synthase_sf"/>
</dbReference>
<dbReference type="AlphaFoldDB" id="A0A239BVV1"/>
<dbReference type="SUPFAM" id="SSF52467">
    <property type="entry name" value="DHS-like NAD/FAD-binding domain"/>
    <property type="match status" value="1"/>
</dbReference>
<evidence type="ECO:0000313" key="3">
    <source>
        <dbReference type="EMBL" id="SNS12165.1"/>
    </source>
</evidence>
<dbReference type="PANTHER" id="PTHR11703:SF2">
    <property type="entry name" value="DEOXYHYPUSINE SYNTHASE-LIKE PROTEIN"/>
    <property type="match status" value="1"/>
</dbReference>
<accession>A0A239BVV1</accession>
<proteinExistence type="inferred from homology"/>
<evidence type="ECO:0000256" key="2">
    <source>
        <dbReference type="ARBA" id="ARBA00022679"/>
    </source>
</evidence>
<sequence>MSTIKRILRDGAKDNLTPLTTLDPDSITDFDELLTAMGRTAFGGRSLGEALDVLQAMVEDPDCVVVGTFSGAMTVAKQSKLLIKMLDEGWLDVVVSTGALMAHGFIESLGLKHFKYDSGMNDKALFDAGYNRVYDTLEPEANFTQAELVMREVMHQLMDEQKVQHLSSERICRAIGKHLCKKYDGPGILKSAYQKNVPVYIPAFTDSELALDVACAILAKDFGHLLGEKGPEELPFQFNPFLDLFSYSKKMHGAKKMGIFTIGGGVPRNWAQQVGPFFDVMSDRLERDLPARRFHYAIRICPEPVHWGGLSGCTYQEGISWGKFVPPAEGGRFAEVHADATLAWPILIKGLQDRLAKKAAKAGK</sequence>
<dbReference type="GO" id="GO:0005737">
    <property type="term" value="C:cytoplasm"/>
    <property type="evidence" value="ECO:0007669"/>
    <property type="project" value="TreeGrafter"/>
</dbReference>
<keyword evidence="2" id="KW-0808">Transferase</keyword>
<dbReference type="EMBL" id="FZOC01000006">
    <property type="protein sequence ID" value="SNS12165.1"/>
    <property type="molecule type" value="Genomic_DNA"/>
</dbReference>
<keyword evidence="4" id="KW-1185">Reference proteome</keyword>
<dbReference type="Pfam" id="PF01916">
    <property type="entry name" value="DS"/>
    <property type="match status" value="1"/>
</dbReference>
<name>A0A239BVV1_9BACT</name>
<reference evidence="3 4" key="1">
    <citation type="submission" date="2017-06" db="EMBL/GenBank/DDBJ databases">
        <authorList>
            <person name="Kim H.J."/>
            <person name="Triplett B.A."/>
        </authorList>
    </citation>
    <scope>NUCLEOTIDE SEQUENCE [LARGE SCALE GENOMIC DNA]</scope>
    <source>
        <strain evidence="3 4">DSM 13116</strain>
    </source>
</reference>
<comment type="similarity">
    <text evidence="1">Belongs to the deoxyhypusine synthase family.</text>
</comment>
<evidence type="ECO:0000256" key="1">
    <source>
        <dbReference type="ARBA" id="ARBA00009892"/>
    </source>
</evidence>
<dbReference type="Proteomes" id="UP000198324">
    <property type="component" value="Unassembled WGS sequence"/>
</dbReference>
<dbReference type="InterPro" id="IPR002773">
    <property type="entry name" value="Deoxyhypusine_synthase"/>
</dbReference>
<dbReference type="Gene3D" id="3.40.910.10">
    <property type="entry name" value="Deoxyhypusine synthase"/>
    <property type="match status" value="1"/>
</dbReference>
<evidence type="ECO:0000313" key="4">
    <source>
        <dbReference type="Proteomes" id="UP000198324"/>
    </source>
</evidence>
<dbReference type="OrthoDB" id="9771211at2"/>
<organism evidence="3 4">
    <name type="scientific">Humidesulfovibrio mexicanus</name>
    <dbReference type="NCBI Taxonomy" id="147047"/>
    <lineage>
        <taxon>Bacteria</taxon>
        <taxon>Pseudomonadati</taxon>
        <taxon>Thermodesulfobacteriota</taxon>
        <taxon>Desulfovibrionia</taxon>
        <taxon>Desulfovibrionales</taxon>
        <taxon>Desulfovibrionaceae</taxon>
        <taxon>Humidesulfovibrio</taxon>
    </lineage>
</organism>
<dbReference type="PANTHER" id="PTHR11703">
    <property type="entry name" value="DEOXYHYPUSINE SYNTHASE"/>
    <property type="match status" value="1"/>
</dbReference>
<dbReference type="RefSeq" id="WP_089275033.1">
    <property type="nucleotide sequence ID" value="NZ_FZOC01000006.1"/>
</dbReference>
<protein>
    <submittedName>
        <fullName evidence="3">Homospermidine synthase (Spermidine-specific)</fullName>
    </submittedName>
</protein>
<dbReference type="GO" id="GO:0034038">
    <property type="term" value="F:deoxyhypusine synthase activity"/>
    <property type="evidence" value="ECO:0007669"/>
    <property type="project" value="TreeGrafter"/>
</dbReference>
<dbReference type="InterPro" id="IPR029035">
    <property type="entry name" value="DHS-like_NAD/FAD-binding_dom"/>
</dbReference>
<gene>
    <name evidence="3" type="ORF">SAMN04488503_2837</name>
</gene>